<dbReference type="EMBL" id="JBEJUE010000010">
    <property type="protein sequence ID" value="MER0425310.1"/>
    <property type="molecule type" value="Genomic_DNA"/>
</dbReference>
<keyword evidence="2" id="KW-1185">Reference proteome</keyword>
<protein>
    <submittedName>
        <fullName evidence="1">Uncharacterized protein</fullName>
    </submittedName>
</protein>
<evidence type="ECO:0000313" key="2">
    <source>
        <dbReference type="Proteomes" id="UP001456562"/>
    </source>
</evidence>
<dbReference type="Proteomes" id="UP001456562">
    <property type="component" value="Unassembled WGS sequence"/>
</dbReference>
<dbReference type="RefSeq" id="WP_350239816.1">
    <property type="nucleotide sequence ID" value="NZ_JBEJUE010000010.1"/>
</dbReference>
<gene>
    <name evidence="1" type="ORF">ABR748_13910</name>
</gene>
<comment type="caution">
    <text evidence="1">The sequence shown here is derived from an EMBL/GenBank/DDBJ whole genome shotgun (WGS) entry which is preliminary data.</text>
</comment>
<proteinExistence type="predicted"/>
<accession>A0ABV1Q2B1</accession>
<name>A0ABV1Q2B1_STRMI</name>
<sequence>MRVAPAPGHLAVHMITNGAVDRTVQNWIADKFSRSTVTNTIAVLVRVTEQSLTSPIVMTR</sequence>
<organism evidence="1 2">
    <name type="scientific">Streptomyces microflavus</name>
    <name type="common">Streptomyces lipmanii</name>
    <dbReference type="NCBI Taxonomy" id="1919"/>
    <lineage>
        <taxon>Bacteria</taxon>
        <taxon>Bacillati</taxon>
        <taxon>Actinomycetota</taxon>
        <taxon>Actinomycetes</taxon>
        <taxon>Kitasatosporales</taxon>
        <taxon>Streptomycetaceae</taxon>
        <taxon>Streptomyces</taxon>
    </lineage>
</organism>
<reference evidence="1 2" key="1">
    <citation type="submission" date="2024-01" db="EMBL/GenBank/DDBJ databases">
        <title>Metagenomic exploration of the rhizosphere soil microbial community and their significance in facilitating the development of wild simulated ginseng.</title>
        <authorList>
            <person name="Huang J."/>
        </authorList>
    </citation>
    <scope>NUCLEOTIDE SEQUENCE [LARGE SCALE GENOMIC DNA]</scope>
    <source>
        <strain evidence="1 2">WY141</strain>
    </source>
</reference>
<evidence type="ECO:0000313" key="1">
    <source>
        <dbReference type="EMBL" id="MER0425310.1"/>
    </source>
</evidence>